<evidence type="ECO:0000313" key="3">
    <source>
        <dbReference type="Proteomes" id="UP000642571"/>
    </source>
</evidence>
<dbReference type="RefSeq" id="WP_188654114.1">
    <property type="nucleotide sequence ID" value="NZ_BMIN01000010.1"/>
</dbReference>
<evidence type="ECO:0000256" key="1">
    <source>
        <dbReference type="SAM" id="Phobius"/>
    </source>
</evidence>
<proteinExistence type="predicted"/>
<feature type="transmembrane region" description="Helical" evidence="1">
    <location>
        <begin position="36"/>
        <end position="54"/>
    </location>
</feature>
<keyword evidence="3" id="KW-1185">Reference proteome</keyword>
<keyword evidence="1" id="KW-0812">Transmembrane</keyword>
<sequence>MNLFITIAFGSAASIAIMYSLIKGKDSRTKAIYNKVFFTVIVLSIFSALLLTPYHNYNPNLYSGGYAILFILSIVVGCMALIGYLLSSNYD</sequence>
<gene>
    <name evidence="2" type="ORF">GCM10011389_24350</name>
</gene>
<comment type="caution">
    <text evidence="2">The sequence shown here is derived from an EMBL/GenBank/DDBJ whole genome shotgun (WGS) entry which is preliminary data.</text>
</comment>
<organism evidence="2 3">
    <name type="scientific">Pontibacillus salipaludis</name>
    <dbReference type="NCBI Taxonomy" id="1697394"/>
    <lineage>
        <taxon>Bacteria</taxon>
        <taxon>Bacillati</taxon>
        <taxon>Bacillota</taxon>
        <taxon>Bacilli</taxon>
        <taxon>Bacillales</taxon>
        <taxon>Bacillaceae</taxon>
        <taxon>Pontibacillus</taxon>
    </lineage>
</organism>
<evidence type="ECO:0000313" key="2">
    <source>
        <dbReference type="EMBL" id="GGD15762.1"/>
    </source>
</evidence>
<dbReference type="Proteomes" id="UP000642571">
    <property type="component" value="Unassembled WGS sequence"/>
</dbReference>
<feature type="transmembrane region" description="Helical" evidence="1">
    <location>
        <begin position="66"/>
        <end position="86"/>
    </location>
</feature>
<name>A0ABQ1Q7J4_9BACI</name>
<dbReference type="EMBL" id="BMIN01000010">
    <property type="protein sequence ID" value="GGD15762.1"/>
    <property type="molecule type" value="Genomic_DNA"/>
</dbReference>
<accession>A0ABQ1Q7J4</accession>
<keyword evidence="1" id="KW-1133">Transmembrane helix</keyword>
<protein>
    <submittedName>
        <fullName evidence="2">Uncharacterized protein</fullName>
    </submittedName>
</protein>
<keyword evidence="1" id="KW-0472">Membrane</keyword>
<feature type="transmembrane region" description="Helical" evidence="1">
    <location>
        <begin position="6"/>
        <end position="24"/>
    </location>
</feature>
<reference evidence="3" key="1">
    <citation type="journal article" date="2019" name="Int. J. Syst. Evol. Microbiol.">
        <title>The Global Catalogue of Microorganisms (GCM) 10K type strain sequencing project: providing services to taxonomists for standard genome sequencing and annotation.</title>
        <authorList>
            <consortium name="The Broad Institute Genomics Platform"/>
            <consortium name="The Broad Institute Genome Sequencing Center for Infectious Disease"/>
            <person name="Wu L."/>
            <person name="Ma J."/>
        </authorList>
    </citation>
    <scope>NUCLEOTIDE SEQUENCE [LARGE SCALE GENOMIC DNA]</scope>
    <source>
        <strain evidence="3">CGMCC 1.15353</strain>
    </source>
</reference>